<reference evidence="5 6" key="1">
    <citation type="journal article" date="2019" name="Int. J. Syst. Evol. Microbiol.">
        <title>The Global Catalogue of Microorganisms (GCM) 10K type strain sequencing project: providing services to taxonomists for standard genome sequencing and annotation.</title>
        <authorList>
            <consortium name="The Broad Institute Genomics Platform"/>
            <consortium name="The Broad Institute Genome Sequencing Center for Infectious Disease"/>
            <person name="Wu L."/>
            <person name="Ma J."/>
        </authorList>
    </citation>
    <scope>NUCLEOTIDE SEQUENCE [LARGE SCALE GENOMIC DNA]</scope>
    <source>
        <strain evidence="5 6">JCM 16021</strain>
    </source>
</reference>
<evidence type="ECO:0000256" key="4">
    <source>
        <dbReference type="SAM" id="SignalP"/>
    </source>
</evidence>
<evidence type="ECO:0000256" key="2">
    <source>
        <dbReference type="ARBA" id="ARBA00022525"/>
    </source>
</evidence>
<dbReference type="SUPFAM" id="SSF51120">
    <property type="entry name" value="beta-Roll"/>
    <property type="match status" value="3"/>
</dbReference>
<evidence type="ECO:0000256" key="1">
    <source>
        <dbReference type="ARBA" id="ARBA00004613"/>
    </source>
</evidence>
<protein>
    <submittedName>
        <fullName evidence="5">Calcium-binding protein</fullName>
    </submittedName>
</protein>
<dbReference type="PRINTS" id="PR00313">
    <property type="entry name" value="CABNDNGRPT"/>
</dbReference>
<keyword evidence="6" id="KW-1185">Reference proteome</keyword>
<keyword evidence="4" id="KW-0732">Signal</keyword>
<name>A0ABN2YZM3_9ACTN</name>
<feature type="signal peptide" evidence="4">
    <location>
        <begin position="1"/>
        <end position="27"/>
    </location>
</feature>
<feature type="chain" id="PRO_5045901029" evidence="4">
    <location>
        <begin position="28"/>
        <end position="418"/>
    </location>
</feature>
<feature type="compositionally biased region" description="Basic and acidic residues" evidence="3">
    <location>
        <begin position="375"/>
        <end position="418"/>
    </location>
</feature>
<dbReference type="Proteomes" id="UP001500575">
    <property type="component" value="Unassembled WGS sequence"/>
</dbReference>
<organism evidence="5 6">
    <name type="scientific">Nocardioides bigeumensis</name>
    <dbReference type="NCBI Taxonomy" id="433657"/>
    <lineage>
        <taxon>Bacteria</taxon>
        <taxon>Bacillati</taxon>
        <taxon>Actinomycetota</taxon>
        <taxon>Actinomycetes</taxon>
        <taxon>Propionibacteriales</taxon>
        <taxon>Nocardioidaceae</taxon>
        <taxon>Nocardioides</taxon>
    </lineage>
</organism>
<dbReference type="PANTHER" id="PTHR38340">
    <property type="entry name" value="S-LAYER PROTEIN"/>
    <property type="match status" value="1"/>
</dbReference>
<dbReference type="InterPro" id="IPR011049">
    <property type="entry name" value="Serralysin-like_metalloprot_C"/>
</dbReference>
<dbReference type="InterPro" id="IPR050557">
    <property type="entry name" value="RTX_toxin/Mannuronan_C5-epim"/>
</dbReference>
<comment type="subcellular location">
    <subcellularLocation>
        <location evidence="1">Secreted</location>
    </subcellularLocation>
</comment>
<gene>
    <name evidence="5" type="ORF">GCM10009843_41080</name>
</gene>
<accession>A0ABN2YZM3</accession>
<dbReference type="Pfam" id="PF00353">
    <property type="entry name" value="HemolysinCabind"/>
    <property type="match status" value="5"/>
</dbReference>
<dbReference type="Gene3D" id="2.150.10.10">
    <property type="entry name" value="Serralysin-like metalloprotease, C-terminal"/>
    <property type="match status" value="3"/>
</dbReference>
<dbReference type="InterPro" id="IPR001343">
    <property type="entry name" value="Hemolysn_Ca-bd"/>
</dbReference>
<evidence type="ECO:0000313" key="5">
    <source>
        <dbReference type="EMBL" id="GAA2134530.1"/>
    </source>
</evidence>
<dbReference type="InterPro" id="IPR018511">
    <property type="entry name" value="Hemolysin-typ_Ca-bd_CS"/>
</dbReference>
<dbReference type="EMBL" id="BAAAQQ010000014">
    <property type="protein sequence ID" value="GAA2134530.1"/>
    <property type="molecule type" value="Genomic_DNA"/>
</dbReference>
<keyword evidence="2" id="KW-0964">Secreted</keyword>
<feature type="region of interest" description="Disordered" evidence="3">
    <location>
        <begin position="374"/>
        <end position="418"/>
    </location>
</feature>
<sequence length="418" mass="42315">MHATWGAVTLVVASVLAGSVAPTAAGAAGATCAGLAPTVVGTSGDDELDGTTGPDVISALGGNDVIDGLGGDDVICGGPGSDRLVGGDGNDHLLAGPVGRVPVFENEPEREGDTLVPGPGDDVVDLGPSAWPTDDYYPYDSLDLSGATTGVRVDLTAGTVSGEGEDRIVTPLPDPADGYALEVVGSAYADTMVGSPRPDLLVAGAGDDVLSGLGGDDFLLETWDEGSDRSADHFDGGLGDDSLQAADGLDTVLGGPGRDTIDDRGGVALMDGGPGRDFLWGYLTAQTSAITGGPGRDDFAFNVAYVGGDRRPVGGALDLASGTLVVRLRDAPSWAASVTDVESVGLPGYGRWRFDGSAGNDVLRVGSARVVAHGKGGDDRLTGSRRDDVLVGGPGRDRVDGREGTDRCRGEREDHCER</sequence>
<dbReference type="PANTHER" id="PTHR38340:SF1">
    <property type="entry name" value="S-LAYER PROTEIN"/>
    <property type="match status" value="1"/>
</dbReference>
<dbReference type="PROSITE" id="PS00330">
    <property type="entry name" value="HEMOLYSIN_CALCIUM"/>
    <property type="match status" value="2"/>
</dbReference>
<proteinExistence type="predicted"/>
<evidence type="ECO:0000256" key="3">
    <source>
        <dbReference type="SAM" id="MobiDB-lite"/>
    </source>
</evidence>
<evidence type="ECO:0000313" key="6">
    <source>
        <dbReference type="Proteomes" id="UP001500575"/>
    </source>
</evidence>
<comment type="caution">
    <text evidence="5">The sequence shown here is derived from an EMBL/GenBank/DDBJ whole genome shotgun (WGS) entry which is preliminary data.</text>
</comment>